<evidence type="ECO:0000313" key="4">
    <source>
        <dbReference type="EMBL" id="KAJ6642920.1"/>
    </source>
</evidence>
<evidence type="ECO:0000259" key="3">
    <source>
        <dbReference type="PROSITE" id="PS50966"/>
    </source>
</evidence>
<proteinExistence type="predicted"/>
<sequence length="465" mass="51929">MNKKNVALSDSRDSEDIDSGRERGGNVRGRALFRGRGNVRGRGNLSSDKQRQTNNERGARGGRGRGMVQVPGLSGESTFAQGTSSNLPVITYSKVADYYQKLRTPKQRQSKDSSAECGDAAIGYVRIKRSKVNCIVDARITPETSVNNTPYFVSVTVDEVNKDVTSASCNCQASMINCKHQTALIFWLLRRSEEPSPTEIACYWKKSILSTVKNVKTKTVDELSKHSTVLAGASNTLLEEFIELGKETNASAGVIRYSQYGARETGYMDHFMLSFVERFAKEPTCSDFLTYCSQQMSDHFCKKVFHETKEQSEKNQWYYLRFGRITASRIFEVSRCDTLDGSLVDAIMGSRGSKGNVATMRGQKLEKEIFDLLKSKKNWTIEKSGILLSGDVPIFGASPDAISDEFIFEIKCPSKQKTISHYIENGLQMAMSGRSKGILVVADPDFEKNQKFTETLVDFNKDDLE</sequence>
<protein>
    <recommendedName>
        <fullName evidence="3">SWIM-type domain-containing protein</fullName>
    </recommendedName>
</protein>
<dbReference type="InterPro" id="IPR007527">
    <property type="entry name" value="Znf_SWIM"/>
</dbReference>
<dbReference type="Gene3D" id="3.90.320.10">
    <property type="match status" value="1"/>
</dbReference>
<keyword evidence="1" id="KW-0863">Zinc-finger</keyword>
<name>A0A9Q0N3L1_9DIPT</name>
<evidence type="ECO:0000313" key="5">
    <source>
        <dbReference type="Proteomes" id="UP001151699"/>
    </source>
</evidence>
<dbReference type="InterPro" id="IPR011335">
    <property type="entry name" value="Restrct_endonuc-II-like"/>
</dbReference>
<comment type="caution">
    <text evidence="4">The sequence shown here is derived from an EMBL/GenBank/DDBJ whole genome shotgun (WGS) entry which is preliminary data.</text>
</comment>
<dbReference type="PANTHER" id="PTHR39953">
    <property type="entry name" value="RE54151P"/>
    <property type="match status" value="1"/>
</dbReference>
<dbReference type="AlphaFoldDB" id="A0A9Q0N3L1"/>
<reference evidence="4" key="1">
    <citation type="submission" date="2022-07" db="EMBL/GenBank/DDBJ databases">
        <authorList>
            <person name="Trinca V."/>
            <person name="Uliana J.V.C."/>
            <person name="Torres T.T."/>
            <person name="Ward R.J."/>
            <person name="Monesi N."/>
        </authorList>
    </citation>
    <scope>NUCLEOTIDE SEQUENCE</scope>
    <source>
        <strain evidence="4">HSMRA1968</strain>
        <tissue evidence="4">Whole embryos</tissue>
    </source>
</reference>
<gene>
    <name evidence="4" type="ORF">Bhyg_07876</name>
</gene>
<keyword evidence="5" id="KW-1185">Reference proteome</keyword>
<accession>A0A9Q0N3L1</accession>
<dbReference type="OrthoDB" id="6774613at2759"/>
<dbReference type="SUPFAM" id="SSF52980">
    <property type="entry name" value="Restriction endonuclease-like"/>
    <property type="match status" value="1"/>
</dbReference>
<dbReference type="Proteomes" id="UP001151699">
    <property type="component" value="Chromosome B"/>
</dbReference>
<dbReference type="PANTHER" id="PTHR39953:SF1">
    <property type="entry name" value="RE54151P"/>
    <property type="match status" value="1"/>
</dbReference>
<feature type="compositionally biased region" description="Basic and acidic residues" evidence="2">
    <location>
        <begin position="10"/>
        <end position="25"/>
    </location>
</feature>
<keyword evidence="1" id="KW-0862">Zinc</keyword>
<organism evidence="4 5">
    <name type="scientific">Pseudolycoriella hygida</name>
    <dbReference type="NCBI Taxonomy" id="35572"/>
    <lineage>
        <taxon>Eukaryota</taxon>
        <taxon>Metazoa</taxon>
        <taxon>Ecdysozoa</taxon>
        <taxon>Arthropoda</taxon>
        <taxon>Hexapoda</taxon>
        <taxon>Insecta</taxon>
        <taxon>Pterygota</taxon>
        <taxon>Neoptera</taxon>
        <taxon>Endopterygota</taxon>
        <taxon>Diptera</taxon>
        <taxon>Nematocera</taxon>
        <taxon>Sciaroidea</taxon>
        <taxon>Sciaridae</taxon>
        <taxon>Pseudolycoriella</taxon>
    </lineage>
</organism>
<dbReference type="GO" id="GO:0006281">
    <property type="term" value="P:DNA repair"/>
    <property type="evidence" value="ECO:0007669"/>
    <property type="project" value="UniProtKB-ARBA"/>
</dbReference>
<feature type="non-terminal residue" evidence="4">
    <location>
        <position position="1"/>
    </location>
</feature>
<evidence type="ECO:0000256" key="2">
    <source>
        <dbReference type="SAM" id="MobiDB-lite"/>
    </source>
</evidence>
<keyword evidence="1" id="KW-0479">Metal-binding</keyword>
<dbReference type="PROSITE" id="PS50966">
    <property type="entry name" value="ZF_SWIM"/>
    <property type="match status" value="1"/>
</dbReference>
<feature type="domain" description="SWIM-type" evidence="3">
    <location>
        <begin position="151"/>
        <end position="189"/>
    </location>
</feature>
<dbReference type="InterPro" id="IPR019080">
    <property type="entry name" value="YqaJ_viral_recombinase"/>
</dbReference>
<evidence type="ECO:0000256" key="1">
    <source>
        <dbReference type="PROSITE-ProRule" id="PRU00325"/>
    </source>
</evidence>
<dbReference type="InterPro" id="IPR011604">
    <property type="entry name" value="PDDEXK-like_dom_sf"/>
</dbReference>
<dbReference type="Pfam" id="PF09588">
    <property type="entry name" value="YqaJ"/>
    <property type="match status" value="1"/>
</dbReference>
<feature type="region of interest" description="Disordered" evidence="2">
    <location>
        <begin position="1"/>
        <end position="67"/>
    </location>
</feature>
<dbReference type="EMBL" id="WJQU01000002">
    <property type="protein sequence ID" value="KAJ6642920.1"/>
    <property type="molecule type" value="Genomic_DNA"/>
</dbReference>
<dbReference type="GO" id="GO:0008270">
    <property type="term" value="F:zinc ion binding"/>
    <property type="evidence" value="ECO:0007669"/>
    <property type="project" value="UniProtKB-KW"/>
</dbReference>